<dbReference type="EMBL" id="LLXL01006575">
    <property type="protein sequence ID" value="PKK55898.1"/>
    <property type="molecule type" value="Genomic_DNA"/>
</dbReference>
<organism evidence="1 2">
    <name type="scientific">Rhizophagus irregularis</name>
    <dbReference type="NCBI Taxonomy" id="588596"/>
    <lineage>
        <taxon>Eukaryota</taxon>
        <taxon>Fungi</taxon>
        <taxon>Fungi incertae sedis</taxon>
        <taxon>Mucoromycota</taxon>
        <taxon>Glomeromycotina</taxon>
        <taxon>Glomeromycetes</taxon>
        <taxon>Glomerales</taxon>
        <taxon>Glomeraceae</taxon>
        <taxon>Rhizophagus</taxon>
    </lineage>
</organism>
<dbReference type="AlphaFoldDB" id="A0A2N1M2L4"/>
<evidence type="ECO:0000313" key="1">
    <source>
        <dbReference type="EMBL" id="PKK55898.1"/>
    </source>
</evidence>
<evidence type="ECO:0000313" key="2">
    <source>
        <dbReference type="Proteomes" id="UP000233469"/>
    </source>
</evidence>
<reference evidence="1 2" key="1">
    <citation type="submission" date="2016-04" db="EMBL/GenBank/DDBJ databases">
        <title>Genome analyses suggest a sexual origin of heterokaryosis in a supposedly ancient asexual fungus.</title>
        <authorList>
            <person name="Ropars J."/>
            <person name="Sedzielewska K."/>
            <person name="Noel J."/>
            <person name="Charron P."/>
            <person name="Farinelli L."/>
            <person name="Marton T."/>
            <person name="Kruger M."/>
            <person name="Pelin A."/>
            <person name="Brachmann A."/>
            <person name="Corradi N."/>
        </authorList>
    </citation>
    <scope>NUCLEOTIDE SEQUENCE [LARGE SCALE GENOMIC DNA]</scope>
    <source>
        <strain evidence="1 2">C2</strain>
    </source>
</reference>
<comment type="caution">
    <text evidence="1">The sequence shown here is derived from an EMBL/GenBank/DDBJ whole genome shotgun (WGS) entry which is preliminary data.</text>
</comment>
<sequence>MDTDEIGSNVDTDIPGISVPAWILNPKNKKSAPTWMLIFQEIGSNVDADISGILVPVYFSVELKSQCQNITA</sequence>
<accession>A0A2N1M2L4</accession>
<gene>
    <name evidence="1" type="ORF">RhiirC2_801210</name>
</gene>
<proteinExistence type="predicted"/>
<name>A0A2N1M2L4_9GLOM</name>
<dbReference type="Proteomes" id="UP000233469">
    <property type="component" value="Unassembled WGS sequence"/>
</dbReference>
<protein>
    <submittedName>
        <fullName evidence="1">Uncharacterized protein</fullName>
    </submittedName>
</protein>
<reference evidence="1 2" key="2">
    <citation type="submission" date="2017-10" db="EMBL/GenBank/DDBJ databases">
        <title>Extensive intraspecific genome diversity in a model arbuscular mycorrhizal fungus.</title>
        <authorList>
            <person name="Chen E.C.H."/>
            <person name="Morin E."/>
            <person name="Baudet D."/>
            <person name="Noel J."/>
            <person name="Ndikumana S."/>
            <person name="Charron P."/>
            <person name="St-Onge C."/>
            <person name="Giorgi J."/>
            <person name="Grigoriev I.V."/>
            <person name="Roux C."/>
            <person name="Martin F.M."/>
            <person name="Corradi N."/>
        </authorList>
    </citation>
    <scope>NUCLEOTIDE SEQUENCE [LARGE SCALE GENOMIC DNA]</scope>
    <source>
        <strain evidence="1 2">C2</strain>
    </source>
</reference>